<dbReference type="AlphaFoldDB" id="A0A2H1X0J7"/>
<feature type="compositionally biased region" description="Low complexity" evidence="1">
    <location>
        <begin position="1"/>
        <end position="17"/>
    </location>
</feature>
<evidence type="ECO:0000256" key="1">
    <source>
        <dbReference type="SAM" id="MobiDB-lite"/>
    </source>
</evidence>
<evidence type="ECO:0000313" key="2">
    <source>
        <dbReference type="EMBL" id="SOQ58880.1"/>
    </source>
</evidence>
<organism evidence="2">
    <name type="scientific">Spodoptera frugiperda</name>
    <name type="common">Fall armyworm</name>
    <dbReference type="NCBI Taxonomy" id="7108"/>
    <lineage>
        <taxon>Eukaryota</taxon>
        <taxon>Metazoa</taxon>
        <taxon>Ecdysozoa</taxon>
        <taxon>Arthropoda</taxon>
        <taxon>Hexapoda</taxon>
        <taxon>Insecta</taxon>
        <taxon>Pterygota</taxon>
        <taxon>Neoptera</taxon>
        <taxon>Endopterygota</taxon>
        <taxon>Lepidoptera</taxon>
        <taxon>Glossata</taxon>
        <taxon>Ditrysia</taxon>
        <taxon>Noctuoidea</taxon>
        <taxon>Noctuidae</taxon>
        <taxon>Amphipyrinae</taxon>
        <taxon>Spodoptera</taxon>
    </lineage>
</organism>
<reference evidence="2" key="1">
    <citation type="submission" date="2016-07" db="EMBL/GenBank/DDBJ databases">
        <authorList>
            <person name="Bretaudeau A."/>
        </authorList>
    </citation>
    <scope>NUCLEOTIDE SEQUENCE</scope>
    <source>
        <strain evidence="2">Rice</strain>
        <tissue evidence="2">Whole body</tissue>
    </source>
</reference>
<sequence length="192" mass="21140">MTLLSTSEQSSSSTSDLLDSRGDPPGLSRTSRLLITGVHCWDNLPSLTRSLRLPRTGVAWAETPPKRPRRVANGLPSQGLLGLVLHSEWRHRASKFASSTDTLVCSPLGCVVRMVCFAMLQPCRWTSSRLSILCSLASQTVRQTDYYYYFFVDVSKGPNSLSANRKLLKANPPLMSVTGDHHVSNVLRNVAP</sequence>
<protein>
    <submittedName>
        <fullName evidence="2">SFRICE_014412</fullName>
    </submittedName>
</protein>
<name>A0A2H1X0J7_SPOFR</name>
<gene>
    <name evidence="2" type="ORF">SFRICE_014412</name>
</gene>
<dbReference type="EMBL" id="ODYU01012520">
    <property type="protein sequence ID" value="SOQ58880.1"/>
    <property type="molecule type" value="Genomic_DNA"/>
</dbReference>
<proteinExistence type="predicted"/>
<accession>A0A2H1X0J7</accession>
<feature type="region of interest" description="Disordered" evidence="1">
    <location>
        <begin position="1"/>
        <end position="24"/>
    </location>
</feature>